<dbReference type="Pfam" id="PF05521">
    <property type="entry name" value="Phage_HCP"/>
    <property type="match status" value="1"/>
</dbReference>
<evidence type="ECO:0000313" key="1">
    <source>
        <dbReference type="EMBL" id="KKL66823.1"/>
    </source>
</evidence>
<evidence type="ECO:0008006" key="2">
    <source>
        <dbReference type="Google" id="ProtNLM"/>
    </source>
</evidence>
<dbReference type="AlphaFoldDB" id="A0A0F9DYC6"/>
<organism evidence="1">
    <name type="scientific">marine sediment metagenome</name>
    <dbReference type="NCBI Taxonomy" id="412755"/>
    <lineage>
        <taxon>unclassified sequences</taxon>
        <taxon>metagenomes</taxon>
        <taxon>ecological metagenomes</taxon>
    </lineage>
</organism>
<dbReference type="EMBL" id="LAZR01027079">
    <property type="protein sequence ID" value="KKL66823.1"/>
    <property type="molecule type" value="Genomic_DNA"/>
</dbReference>
<reference evidence="1" key="1">
    <citation type="journal article" date="2015" name="Nature">
        <title>Complex archaea that bridge the gap between prokaryotes and eukaryotes.</title>
        <authorList>
            <person name="Spang A."/>
            <person name="Saw J.H."/>
            <person name="Jorgensen S.L."/>
            <person name="Zaremba-Niedzwiedzka K."/>
            <person name="Martijn J."/>
            <person name="Lind A.E."/>
            <person name="van Eijk R."/>
            <person name="Schleper C."/>
            <person name="Guy L."/>
            <person name="Ettema T.J."/>
        </authorList>
    </citation>
    <scope>NUCLEOTIDE SEQUENCE</scope>
</reference>
<comment type="caution">
    <text evidence="1">The sequence shown here is derived from an EMBL/GenBank/DDBJ whole genome shotgun (WGS) entry which is preliminary data.</text>
</comment>
<dbReference type="InterPro" id="IPR008767">
    <property type="entry name" value="Phage_SPP1_head-tail_adaptor"/>
</dbReference>
<proteinExistence type="predicted"/>
<dbReference type="Gene3D" id="2.40.10.270">
    <property type="entry name" value="Bacteriophage SPP1 head-tail adaptor protein"/>
    <property type="match status" value="1"/>
</dbReference>
<gene>
    <name evidence="1" type="ORF">LCGC14_2141130</name>
</gene>
<dbReference type="InterPro" id="IPR038666">
    <property type="entry name" value="SSP1_head-tail_sf"/>
</dbReference>
<name>A0A0F9DYC6_9ZZZZ</name>
<accession>A0A0F9DYC6</accession>
<protein>
    <recommendedName>
        <fullName evidence="2">Head-tail adaptor protein</fullName>
    </recommendedName>
</protein>
<sequence length="121" mass="13829">MALRKRGEGEYVRSGDMDHQVQIFQATKTGDGQGGRTSDYAAVATVWANLMPITASRAQVFGLTMNDKPHEIDMRWETDKYELTEDDYLVVVATSQRLYVHSVLNVDKRYERMKVLAVEKK</sequence>